<sequence length="153" mass="16696">MQFSTLLISAAALIPSALGCMNVSVVYSLATDAAPSNLFISYLDNGRVTCYYNERSPPTGNQLSYTLSANPEGIELNDTYTGCVYKYSSVIQLDLKSTGDKKKNNVINSYEYDVGVDTPKLSEYTGLYLGDKTSTPASGNQPETWSWTTAFFC</sequence>
<feature type="chain" id="PRO_5021337499" description="AA1-like domain-containing protein" evidence="1">
    <location>
        <begin position="20"/>
        <end position="153"/>
    </location>
</feature>
<evidence type="ECO:0000313" key="3">
    <source>
        <dbReference type="Proteomes" id="UP000297777"/>
    </source>
</evidence>
<dbReference type="AlphaFoldDB" id="A0A4Z1E5N2"/>
<gene>
    <name evidence="2" type="ORF">BTUL_0279g00110</name>
</gene>
<keyword evidence="1" id="KW-0732">Signal</keyword>
<dbReference type="EMBL" id="PQXH01000278">
    <property type="protein sequence ID" value="TGO07415.1"/>
    <property type="molecule type" value="Genomic_DNA"/>
</dbReference>
<evidence type="ECO:0000256" key="1">
    <source>
        <dbReference type="SAM" id="SignalP"/>
    </source>
</evidence>
<proteinExistence type="predicted"/>
<accession>A0A4Z1E5N2</accession>
<keyword evidence="3" id="KW-1185">Reference proteome</keyword>
<dbReference type="OrthoDB" id="3474210at2759"/>
<name>A0A4Z1E5N2_9HELO</name>
<protein>
    <recommendedName>
        <fullName evidence="4">AA1-like domain-containing protein</fullName>
    </recommendedName>
</protein>
<evidence type="ECO:0008006" key="4">
    <source>
        <dbReference type="Google" id="ProtNLM"/>
    </source>
</evidence>
<organism evidence="2 3">
    <name type="scientific">Botrytis tulipae</name>
    <dbReference type="NCBI Taxonomy" id="87230"/>
    <lineage>
        <taxon>Eukaryota</taxon>
        <taxon>Fungi</taxon>
        <taxon>Dikarya</taxon>
        <taxon>Ascomycota</taxon>
        <taxon>Pezizomycotina</taxon>
        <taxon>Leotiomycetes</taxon>
        <taxon>Helotiales</taxon>
        <taxon>Sclerotiniaceae</taxon>
        <taxon>Botrytis</taxon>
    </lineage>
</organism>
<reference evidence="2 3" key="1">
    <citation type="submission" date="2017-12" db="EMBL/GenBank/DDBJ databases">
        <title>Comparative genomics of Botrytis spp.</title>
        <authorList>
            <person name="Valero-Jimenez C.A."/>
            <person name="Tapia P."/>
            <person name="Veloso J."/>
            <person name="Silva-Moreno E."/>
            <person name="Staats M."/>
            <person name="Valdes J.H."/>
            <person name="Van Kan J.A.L."/>
        </authorList>
    </citation>
    <scope>NUCLEOTIDE SEQUENCE [LARGE SCALE GENOMIC DNA]</scope>
    <source>
        <strain evidence="2 3">Bt9001</strain>
    </source>
</reference>
<dbReference type="Proteomes" id="UP000297777">
    <property type="component" value="Unassembled WGS sequence"/>
</dbReference>
<evidence type="ECO:0000313" key="2">
    <source>
        <dbReference type="EMBL" id="TGO07415.1"/>
    </source>
</evidence>
<feature type="signal peptide" evidence="1">
    <location>
        <begin position="1"/>
        <end position="19"/>
    </location>
</feature>
<comment type="caution">
    <text evidence="2">The sequence shown here is derived from an EMBL/GenBank/DDBJ whole genome shotgun (WGS) entry which is preliminary data.</text>
</comment>